<dbReference type="FunFam" id="1.10.3710.10:FF:000003">
    <property type="entry name" value="ATPase, AAA family protein"/>
    <property type="match status" value="1"/>
</dbReference>
<organism evidence="2">
    <name type="scientific">bioreactor metagenome</name>
    <dbReference type="NCBI Taxonomy" id="1076179"/>
    <lineage>
        <taxon>unclassified sequences</taxon>
        <taxon>metagenomes</taxon>
        <taxon>ecological metagenomes</taxon>
    </lineage>
</organism>
<dbReference type="GO" id="GO:0000731">
    <property type="term" value="P:DNA synthesis involved in DNA repair"/>
    <property type="evidence" value="ECO:0007669"/>
    <property type="project" value="TreeGrafter"/>
</dbReference>
<dbReference type="InterPro" id="IPR008921">
    <property type="entry name" value="DNA_pol3_clamp-load_cplx_C"/>
</dbReference>
<reference evidence="2" key="1">
    <citation type="submission" date="2019-08" db="EMBL/GenBank/DDBJ databases">
        <authorList>
            <person name="Kucharzyk K."/>
            <person name="Murdoch R.W."/>
            <person name="Higgins S."/>
            <person name="Loffler F."/>
        </authorList>
    </citation>
    <scope>NUCLEOTIDE SEQUENCE</scope>
</reference>
<dbReference type="Gene3D" id="1.10.3710.10">
    <property type="entry name" value="DNA polymerase III clamp loader subunits, C-terminal domain"/>
    <property type="match status" value="1"/>
</dbReference>
<dbReference type="GO" id="GO:0006261">
    <property type="term" value="P:DNA-templated DNA replication"/>
    <property type="evidence" value="ECO:0007669"/>
    <property type="project" value="TreeGrafter"/>
</dbReference>
<comment type="caution">
    <text evidence="2">The sequence shown here is derived from an EMBL/GenBank/DDBJ whole genome shotgun (WGS) entry which is preliminary data.</text>
</comment>
<gene>
    <name evidence="2" type="ORF">SDC9_207778</name>
</gene>
<evidence type="ECO:0000259" key="1">
    <source>
        <dbReference type="Pfam" id="PF12002"/>
    </source>
</evidence>
<dbReference type="GO" id="GO:0008047">
    <property type="term" value="F:enzyme activator activity"/>
    <property type="evidence" value="ECO:0007669"/>
    <property type="project" value="TreeGrafter"/>
</dbReference>
<dbReference type="InterPro" id="IPR051314">
    <property type="entry name" value="AAA_ATPase_RarA/MGS1/WRNIP1"/>
</dbReference>
<dbReference type="GO" id="GO:0003677">
    <property type="term" value="F:DNA binding"/>
    <property type="evidence" value="ECO:0007669"/>
    <property type="project" value="InterPro"/>
</dbReference>
<dbReference type="InterPro" id="IPR021886">
    <property type="entry name" value="MgsA_C"/>
</dbReference>
<feature type="domain" description="MgsA AAA+ ATPase C-terminal" evidence="1">
    <location>
        <begin position="2"/>
        <end position="123"/>
    </location>
</feature>
<proteinExistence type="predicted"/>
<name>A0A645J8N7_9ZZZZ</name>
<accession>A0A645J8N7</accession>
<dbReference type="GO" id="GO:0017116">
    <property type="term" value="F:single-stranded DNA helicase activity"/>
    <property type="evidence" value="ECO:0007669"/>
    <property type="project" value="TreeGrafter"/>
</dbReference>
<evidence type="ECO:0000313" key="2">
    <source>
        <dbReference type="EMBL" id="MPN60055.1"/>
    </source>
</evidence>
<dbReference type="PANTHER" id="PTHR13779">
    <property type="entry name" value="WERNER HELICASE-INTERACTING PROTEIN 1 FAMILY MEMBER"/>
    <property type="match status" value="1"/>
</dbReference>
<dbReference type="PANTHER" id="PTHR13779:SF7">
    <property type="entry name" value="ATPASE WRNIP1"/>
    <property type="match status" value="1"/>
</dbReference>
<dbReference type="EMBL" id="VSSQ01134795">
    <property type="protein sequence ID" value="MPN60055.1"/>
    <property type="molecule type" value="Genomic_DNA"/>
</dbReference>
<dbReference type="SUPFAM" id="SSF48019">
    <property type="entry name" value="post-AAA+ oligomerization domain-like"/>
    <property type="match status" value="1"/>
</dbReference>
<protein>
    <submittedName>
        <fullName evidence="2">Putative AAA domain-containing protein</fullName>
    </submittedName>
</protein>
<dbReference type="AlphaFoldDB" id="A0A645J8N7"/>
<dbReference type="Gene3D" id="1.20.272.10">
    <property type="match status" value="1"/>
</dbReference>
<sequence>MVVAVAAADAARHLGLPEARIPLAQAVIYIATAPKSNAAYAAIDAALADIKIKDCGQVPRHLRDAHYHGAKELGHGNEYLYPHNYENNHVAQQYLPDRLSDTTYYHPTHNGKEREIFSQMNRLKQQSRPLNY</sequence>
<dbReference type="Pfam" id="PF12002">
    <property type="entry name" value="MgsA_C"/>
    <property type="match status" value="1"/>
</dbReference>